<accession>A0A6A4HQ10</accession>
<feature type="region of interest" description="Disordered" evidence="1">
    <location>
        <begin position="47"/>
        <end position="92"/>
    </location>
</feature>
<sequence length="241" mass="25740">MTTYSDFFSSGLLAGPHMYNNKNHSFPTSPSPSLLNVTDVLDDTSDIELDRSTTPTPHQAQAQSQPQPQPRLRKRRSSLTVGTSAMNLIKSPSRAAGNALNLQRHLIASPGRSRSGSASSVMSIGEEQLRNGNIASESTSLLGRMRSGSVGSVLKSRRIRRFPGPSFPPPSAPLPPLPSIPGTPSRSKTKAFSIAVSPTVTEALAQKLADASSALTSSRQPFGDLQLHGYGYTNDQEMKVD</sequence>
<name>A0A6A4HQ10_9AGAR</name>
<feature type="compositionally biased region" description="Pro residues" evidence="1">
    <location>
        <begin position="165"/>
        <end position="181"/>
    </location>
</feature>
<keyword evidence="3" id="KW-1185">Reference proteome</keyword>
<protein>
    <submittedName>
        <fullName evidence="2">Uncharacterized protein</fullName>
    </submittedName>
</protein>
<dbReference type="OrthoDB" id="3062963at2759"/>
<evidence type="ECO:0000313" key="3">
    <source>
        <dbReference type="Proteomes" id="UP000799118"/>
    </source>
</evidence>
<proteinExistence type="predicted"/>
<evidence type="ECO:0000313" key="2">
    <source>
        <dbReference type="EMBL" id="KAE9400073.1"/>
    </source>
</evidence>
<dbReference type="EMBL" id="ML769461">
    <property type="protein sequence ID" value="KAE9400073.1"/>
    <property type="molecule type" value="Genomic_DNA"/>
</dbReference>
<dbReference type="Proteomes" id="UP000799118">
    <property type="component" value="Unassembled WGS sequence"/>
</dbReference>
<feature type="region of interest" description="Disordered" evidence="1">
    <location>
        <begin position="163"/>
        <end position="190"/>
    </location>
</feature>
<evidence type="ECO:0000256" key="1">
    <source>
        <dbReference type="SAM" id="MobiDB-lite"/>
    </source>
</evidence>
<feature type="compositionally biased region" description="Low complexity" evidence="1">
    <location>
        <begin position="52"/>
        <end position="66"/>
    </location>
</feature>
<organism evidence="2 3">
    <name type="scientific">Gymnopus androsaceus JB14</name>
    <dbReference type="NCBI Taxonomy" id="1447944"/>
    <lineage>
        <taxon>Eukaryota</taxon>
        <taxon>Fungi</taxon>
        <taxon>Dikarya</taxon>
        <taxon>Basidiomycota</taxon>
        <taxon>Agaricomycotina</taxon>
        <taxon>Agaricomycetes</taxon>
        <taxon>Agaricomycetidae</taxon>
        <taxon>Agaricales</taxon>
        <taxon>Marasmiineae</taxon>
        <taxon>Omphalotaceae</taxon>
        <taxon>Gymnopus</taxon>
    </lineage>
</organism>
<reference evidence="2" key="1">
    <citation type="journal article" date="2019" name="Environ. Microbiol.">
        <title>Fungal ecological strategies reflected in gene transcription - a case study of two litter decomposers.</title>
        <authorList>
            <person name="Barbi F."/>
            <person name="Kohler A."/>
            <person name="Barry K."/>
            <person name="Baskaran P."/>
            <person name="Daum C."/>
            <person name="Fauchery L."/>
            <person name="Ihrmark K."/>
            <person name="Kuo A."/>
            <person name="LaButti K."/>
            <person name="Lipzen A."/>
            <person name="Morin E."/>
            <person name="Grigoriev I.V."/>
            <person name="Henrissat B."/>
            <person name="Lindahl B."/>
            <person name="Martin F."/>
        </authorList>
    </citation>
    <scope>NUCLEOTIDE SEQUENCE</scope>
    <source>
        <strain evidence="2">JB14</strain>
    </source>
</reference>
<dbReference type="AlphaFoldDB" id="A0A6A4HQ10"/>
<feature type="region of interest" description="Disordered" evidence="1">
    <location>
        <begin position="210"/>
        <end position="241"/>
    </location>
</feature>
<gene>
    <name evidence="2" type="ORF">BT96DRAFT_1019121</name>
</gene>